<keyword evidence="2" id="KW-1185">Reference proteome</keyword>
<accession>A0ABM7X473</accession>
<gene>
    <name evidence="1" type="ORF">AMOR_56090</name>
</gene>
<proteinExistence type="predicted"/>
<protein>
    <submittedName>
        <fullName evidence="1">Uncharacterized protein</fullName>
    </submittedName>
</protein>
<name>A0ABM7X473_9BACT</name>
<dbReference type="EMBL" id="AP025591">
    <property type="protein sequence ID" value="BDG06613.1"/>
    <property type="molecule type" value="Genomic_DNA"/>
</dbReference>
<organism evidence="1 2">
    <name type="scientific">Anaeromyxobacter oryzae</name>
    <dbReference type="NCBI Taxonomy" id="2918170"/>
    <lineage>
        <taxon>Bacteria</taxon>
        <taxon>Pseudomonadati</taxon>
        <taxon>Myxococcota</taxon>
        <taxon>Myxococcia</taxon>
        <taxon>Myxococcales</taxon>
        <taxon>Cystobacterineae</taxon>
        <taxon>Anaeromyxobacteraceae</taxon>
        <taxon>Anaeromyxobacter</taxon>
    </lineage>
</organism>
<reference evidence="2" key="1">
    <citation type="journal article" date="2022" name="Int. J. Syst. Evol. Microbiol.">
        <title>Anaeromyxobacter oryzae sp. nov., Anaeromyxobacter diazotrophicus sp. nov. and Anaeromyxobacter paludicola sp. nov., isolated from paddy soils.</title>
        <authorList>
            <person name="Itoh H."/>
            <person name="Xu Z."/>
            <person name="Mise K."/>
            <person name="Masuda Y."/>
            <person name="Ushijima N."/>
            <person name="Hayakawa C."/>
            <person name="Shiratori Y."/>
            <person name="Senoo K."/>
        </authorList>
    </citation>
    <scope>NUCLEOTIDE SEQUENCE [LARGE SCALE GENOMIC DNA]</scope>
    <source>
        <strain evidence="2">Red232</strain>
    </source>
</reference>
<evidence type="ECO:0000313" key="2">
    <source>
        <dbReference type="Proteomes" id="UP001162891"/>
    </source>
</evidence>
<sequence length="299" mass="31898">MQDLALAWRDAGRPDLAGADPGVADAPQTALPALPTSVSLTAAERLLIAPPDGADEQRALALASAAEADRNALVANLQVLGMLGMQTCPADPSEQRRAVARAVEAAARSVPGNGFVTVAGWLAGCPKRLDPDGVALLAKAAASSEFRYPRERAFREIQAISERADRANARVRAISAWLALDVPLMRLVALAEAIEDAQTRRAAGRAIAAIGFRMMDGDAWLERLQGATLAQKGARLAEDEGETARVGARVEAERAAYAEWSATIRSMGTWPFAAAWREWTPDEVGAARRLLRVLSEFVR</sequence>
<evidence type="ECO:0000313" key="1">
    <source>
        <dbReference type="EMBL" id="BDG06613.1"/>
    </source>
</evidence>
<dbReference type="Proteomes" id="UP001162891">
    <property type="component" value="Chromosome"/>
</dbReference>